<dbReference type="KEGG" id="apra:G3A50_16930"/>
<feature type="region of interest" description="Disordered" evidence="1">
    <location>
        <begin position="193"/>
        <end position="235"/>
    </location>
</feature>
<feature type="compositionally biased region" description="Polar residues" evidence="1">
    <location>
        <begin position="193"/>
        <end position="206"/>
    </location>
</feature>
<feature type="chain" id="PRO_5026736813" evidence="2">
    <location>
        <begin position="21"/>
        <end position="235"/>
    </location>
</feature>
<name>A0A6P1YR81_9HYPH</name>
<evidence type="ECO:0000256" key="2">
    <source>
        <dbReference type="SAM" id="SignalP"/>
    </source>
</evidence>
<sequence>MLKKLLLVATLAVAGGATFASPGTAATTAVATANVNLRAGPSTAYPAVTLVPAGTPITTFGCVTGYTWCDVAFAGYRGWVAADYIQLVYGGAPVVLTATVATAVGIGVVAYNRAYWDRYYSAYPWYGRWGAYPAPRPNGPYPVAPRVTSTSRAAGCANGVCTGASSATGRYGGTTSQTRTCADGSCTATRNTTGAYGGSATRTRNCTSGSGCSASRSGTTGGGRSFSGSRSVNRR</sequence>
<dbReference type="AlphaFoldDB" id="A0A6P1YR81"/>
<organism evidence="4 5">
    <name type="scientific">Ancylobacter pratisalsi</name>
    <dbReference type="NCBI Taxonomy" id="1745854"/>
    <lineage>
        <taxon>Bacteria</taxon>
        <taxon>Pseudomonadati</taxon>
        <taxon>Pseudomonadota</taxon>
        <taxon>Alphaproteobacteria</taxon>
        <taxon>Hyphomicrobiales</taxon>
        <taxon>Xanthobacteraceae</taxon>
        <taxon>Ancylobacter</taxon>
    </lineage>
</organism>
<evidence type="ECO:0000256" key="1">
    <source>
        <dbReference type="SAM" id="MobiDB-lite"/>
    </source>
</evidence>
<keyword evidence="5" id="KW-1185">Reference proteome</keyword>
<keyword evidence="2" id="KW-0732">Signal</keyword>
<dbReference type="RefSeq" id="WP_163076351.1">
    <property type="nucleotide sequence ID" value="NZ_CP048630.1"/>
</dbReference>
<reference evidence="4 5" key="1">
    <citation type="submission" date="2020-02" db="EMBL/GenBank/DDBJ databases">
        <authorList>
            <person name="Li G."/>
        </authorList>
    </citation>
    <scope>NUCLEOTIDE SEQUENCE [LARGE SCALE GENOMIC DNA]</scope>
    <source>
        <strain evidence="4 5">DSM 102029</strain>
    </source>
</reference>
<feature type="compositionally biased region" description="Low complexity" evidence="1">
    <location>
        <begin position="226"/>
        <end position="235"/>
    </location>
</feature>
<proteinExistence type="predicted"/>
<feature type="compositionally biased region" description="Low complexity" evidence="1">
    <location>
        <begin position="207"/>
        <end position="218"/>
    </location>
</feature>
<dbReference type="PROSITE" id="PS51781">
    <property type="entry name" value="SH3B"/>
    <property type="match status" value="1"/>
</dbReference>
<dbReference type="EMBL" id="CP048630">
    <property type="protein sequence ID" value="QIB35206.1"/>
    <property type="molecule type" value="Genomic_DNA"/>
</dbReference>
<protein>
    <submittedName>
        <fullName evidence="4">SH3 domain-containing protein</fullName>
    </submittedName>
</protein>
<dbReference type="InterPro" id="IPR003646">
    <property type="entry name" value="SH3-like_bac-type"/>
</dbReference>
<accession>A0A6P1YR81</accession>
<feature type="domain" description="SH3b" evidence="3">
    <location>
        <begin position="26"/>
        <end position="89"/>
    </location>
</feature>
<dbReference type="Pfam" id="PF08239">
    <property type="entry name" value="SH3_3"/>
    <property type="match status" value="1"/>
</dbReference>
<evidence type="ECO:0000259" key="3">
    <source>
        <dbReference type="PROSITE" id="PS51781"/>
    </source>
</evidence>
<feature type="signal peptide" evidence="2">
    <location>
        <begin position="1"/>
        <end position="20"/>
    </location>
</feature>
<evidence type="ECO:0000313" key="5">
    <source>
        <dbReference type="Proteomes" id="UP000464751"/>
    </source>
</evidence>
<dbReference type="SMART" id="SM00287">
    <property type="entry name" value="SH3b"/>
    <property type="match status" value="1"/>
</dbReference>
<gene>
    <name evidence="4" type="ORF">G3A50_16930</name>
</gene>
<evidence type="ECO:0000313" key="4">
    <source>
        <dbReference type="EMBL" id="QIB35206.1"/>
    </source>
</evidence>
<dbReference type="Proteomes" id="UP000464751">
    <property type="component" value="Chromosome"/>
</dbReference>
<dbReference type="Gene3D" id="2.30.30.40">
    <property type="entry name" value="SH3 Domains"/>
    <property type="match status" value="1"/>
</dbReference>